<evidence type="ECO:0000313" key="2">
    <source>
        <dbReference type="EMBL" id="CCM79936.1"/>
    </source>
</evidence>
<dbReference type="Pfam" id="PF12957">
    <property type="entry name" value="DUF3846"/>
    <property type="match status" value="1"/>
</dbReference>
<sequence length="168" mass="18542">MENFVYLLDSDTATFRAAELCDRNSIAAISDLIGSDLIQMIRFDDMHSLFVDEEGLRAGLTSFTIFDGYPTPLAGKIALLGGDGSQPYCSPTITMTEAARRFQCCRPVFDPVFVPADQMGQKGLVVAGAVETLHARIDRRTPLLVRDGATMKFEIRETNRIALFTSVR</sequence>
<name>K0PT65_9HYPH</name>
<proteinExistence type="predicted"/>
<gene>
    <name evidence="2" type="primary">psiB</name>
    <name evidence="2" type="ORF">BN77_p2140032</name>
</gene>
<organism evidence="2 3">
    <name type="scientific">Rhizobium mesoamericanum STM3625</name>
    <dbReference type="NCBI Taxonomy" id="1211777"/>
    <lineage>
        <taxon>Bacteria</taxon>
        <taxon>Pseudomonadati</taxon>
        <taxon>Pseudomonadota</taxon>
        <taxon>Alphaproteobacteria</taxon>
        <taxon>Hyphomicrobiales</taxon>
        <taxon>Rhizobiaceae</taxon>
        <taxon>Rhizobium/Agrobacterium group</taxon>
        <taxon>Rhizobium</taxon>
    </lineage>
</organism>
<evidence type="ECO:0000259" key="1">
    <source>
        <dbReference type="Pfam" id="PF12957"/>
    </source>
</evidence>
<protein>
    <submittedName>
        <fullName evidence="2">Polysaccharide inhibition protein PsiB (Modular protein)</fullName>
    </submittedName>
</protein>
<comment type="caution">
    <text evidence="2">The sequence shown here is derived from an EMBL/GenBank/DDBJ whole genome shotgun (WGS) entry which is preliminary data.</text>
</comment>
<accession>K0PT65</accession>
<dbReference type="EMBL" id="CANI01000077">
    <property type="protein sequence ID" value="CCM79936.1"/>
    <property type="molecule type" value="Genomic_DNA"/>
</dbReference>
<dbReference type="eggNOG" id="ENOG5030NIG">
    <property type="taxonomic scope" value="Bacteria"/>
</dbReference>
<feature type="domain" description="DUF3846" evidence="1">
    <location>
        <begin position="5"/>
        <end position="97"/>
    </location>
</feature>
<dbReference type="AlphaFoldDB" id="K0PT65"/>
<reference evidence="2 3" key="1">
    <citation type="journal article" date="2013" name="Genome Announc.">
        <title>Draft Genome Sequence of Rhizobium mesoamericanum STM3625, a Nitrogen-Fixing Symbiont of Mimosa pudica Isolated in French Guiana (South America).</title>
        <authorList>
            <person name="Moulin L."/>
            <person name="Mornico D."/>
            <person name="Melkonian R."/>
            <person name="Klonowska A."/>
        </authorList>
    </citation>
    <scope>NUCLEOTIDE SEQUENCE [LARGE SCALE GENOMIC DNA]</scope>
    <source>
        <strain evidence="2 3">STM3625</strain>
    </source>
</reference>
<evidence type="ECO:0000313" key="3">
    <source>
        <dbReference type="Proteomes" id="UP000009319"/>
    </source>
</evidence>
<dbReference type="Proteomes" id="UP000009319">
    <property type="component" value="Unassembled WGS sequence"/>
</dbReference>
<dbReference type="InterPro" id="IPR024559">
    <property type="entry name" value="DUF3846"/>
</dbReference>
<keyword evidence="3" id="KW-1185">Reference proteome</keyword>
<dbReference type="HOGENOM" id="CLU_112903_0_0_5"/>